<evidence type="ECO:0000313" key="6">
    <source>
        <dbReference type="EMBL" id="MBO2007423.1"/>
    </source>
</evidence>
<evidence type="ECO:0000256" key="3">
    <source>
        <dbReference type="ARBA" id="ARBA00011233"/>
    </source>
</evidence>
<name>A0ABS3Q863_9BACT</name>
<dbReference type="PANTHER" id="PTHR30246:SF1">
    <property type="entry name" value="2-DEHYDRO-3-DEOXY-6-PHOSPHOGALACTONATE ALDOLASE-RELATED"/>
    <property type="match status" value="1"/>
</dbReference>
<evidence type="ECO:0000256" key="2">
    <source>
        <dbReference type="ARBA" id="ARBA00006906"/>
    </source>
</evidence>
<evidence type="ECO:0000256" key="4">
    <source>
        <dbReference type="ARBA" id="ARBA00023239"/>
    </source>
</evidence>
<accession>A0ABS3Q863</accession>
<comment type="similarity">
    <text evidence="2">Belongs to the KHG/KDPG aldolase family.</text>
</comment>
<reference evidence="6 7" key="1">
    <citation type="submission" date="2021-03" db="EMBL/GenBank/DDBJ databases">
        <authorList>
            <person name="Kim M.K."/>
        </authorList>
    </citation>
    <scope>NUCLEOTIDE SEQUENCE [LARGE SCALE GENOMIC DNA]</scope>
    <source>
        <strain evidence="6 7">BT442</strain>
    </source>
</reference>
<dbReference type="RefSeq" id="WP_208172967.1">
    <property type="nucleotide sequence ID" value="NZ_JAGETZ010000001.1"/>
</dbReference>
<keyword evidence="7" id="KW-1185">Reference proteome</keyword>
<dbReference type="Proteomes" id="UP000664369">
    <property type="component" value="Unassembled WGS sequence"/>
</dbReference>
<sequence>MFQEFHHQTLDRLLRHPVVPVFYHADIAYAQQVVDACYAGGVRVLEFSNRGEEALSVFTALREYVTRQYPDLTLGVGTVYTDREAEVFVEAGADFLVQPVISATVAAVCRHYDRLWMPGAMTVNEIYQATRMGATIVKVFPAHVVGPAYVKAVHGPMPNVKVMVTGGIAPTAESLREWFGAGVNAVGIGSQLFNKITNLSELTTRFAELGVVAGGLIPAASAGVAPR</sequence>
<evidence type="ECO:0000256" key="5">
    <source>
        <dbReference type="ARBA" id="ARBA00023277"/>
    </source>
</evidence>
<dbReference type="PANTHER" id="PTHR30246">
    <property type="entry name" value="2-KETO-3-DEOXY-6-PHOSPHOGLUCONATE ALDOLASE"/>
    <property type="match status" value="1"/>
</dbReference>
<comment type="subunit">
    <text evidence="3">Homotrimer.</text>
</comment>
<dbReference type="CDD" id="cd00452">
    <property type="entry name" value="KDPG_aldolase"/>
    <property type="match status" value="1"/>
</dbReference>
<dbReference type="EMBL" id="JAGETZ010000001">
    <property type="protein sequence ID" value="MBO2007423.1"/>
    <property type="molecule type" value="Genomic_DNA"/>
</dbReference>
<protein>
    <submittedName>
        <fullName evidence="6">Bifunctional 4-hydroxy-2-oxoglutarate aldolase/2-dehydro-3-deoxy-phosphogluconate aldolase</fullName>
    </submittedName>
</protein>
<dbReference type="SUPFAM" id="SSF51569">
    <property type="entry name" value="Aldolase"/>
    <property type="match status" value="1"/>
</dbReference>
<evidence type="ECO:0000256" key="1">
    <source>
        <dbReference type="ARBA" id="ARBA00004761"/>
    </source>
</evidence>
<evidence type="ECO:0000313" key="7">
    <source>
        <dbReference type="Proteomes" id="UP000664369"/>
    </source>
</evidence>
<keyword evidence="5" id="KW-0119">Carbohydrate metabolism</keyword>
<dbReference type="Pfam" id="PF01081">
    <property type="entry name" value="Aldolase"/>
    <property type="match status" value="1"/>
</dbReference>
<dbReference type="InterPro" id="IPR013785">
    <property type="entry name" value="Aldolase_TIM"/>
</dbReference>
<keyword evidence="4" id="KW-0456">Lyase</keyword>
<gene>
    <name evidence="6" type="ORF">J4E00_00065</name>
</gene>
<organism evidence="6 7">
    <name type="scientific">Hymenobacter negativus</name>
    <dbReference type="NCBI Taxonomy" id="2795026"/>
    <lineage>
        <taxon>Bacteria</taxon>
        <taxon>Pseudomonadati</taxon>
        <taxon>Bacteroidota</taxon>
        <taxon>Cytophagia</taxon>
        <taxon>Cytophagales</taxon>
        <taxon>Hymenobacteraceae</taxon>
        <taxon>Hymenobacter</taxon>
    </lineage>
</organism>
<dbReference type="InterPro" id="IPR000887">
    <property type="entry name" value="Aldlse_KDPG_KHG"/>
</dbReference>
<comment type="pathway">
    <text evidence="1">Carbohydrate acid metabolism.</text>
</comment>
<comment type="caution">
    <text evidence="6">The sequence shown here is derived from an EMBL/GenBank/DDBJ whole genome shotgun (WGS) entry which is preliminary data.</text>
</comment>
<dbReference type="Gene3D" id="3.20.20.70">
    <property type="entry name" value="Aldolase class I"/>
    <property type="match status" value="1"/>
</dbReference>
<proteinExistence type="inferred from homology"/>